<dbReference type="Proteomes" id="UP000092482">
    <property type="component" value="Chromosome"/>
</dbReference>
<accession>A0A1B1NAY2</accession>
<dbReference type="RefSeq" id="WP_083190522.1">
    <property type="nucleotide sequence ID" value="NZ_CP014989.1"/>
</dbReference>
<dbReference type="EMBL" id="CP014989">
    <property type="protein sequence ID" value="ANS78525.1"/>
    <property type="molecule type" value="Genomic_DNA"/>
</dbReference>
<gene>
    <name evidence="1" type="ORF">SGUI_1129</name>
</gene>
<proteinExistence type="predicted"/>
<organism evidence="1 2">
    <name type="scientific">Serinicoccus hydrothermalis</name>
    <dbReference type="NCBI Taxonomy" id="1758689"/>
    <lineage>
        <taxon>Bacteria</taxon>
        <taxon>Bacillati</taxon>
        <taxon>Actinomycetota</taxon>
        <taxon>Actinomycetes</taxon>
        <taxon>Micrococcales</taxon>
        <taxon>Ornithinimicrobiaceae</taxon>
        <taxon>Serinicoccus</taxon>
    </lineage>
</organism>
<evidence type="ECO:0000313" key="2">
    <source>
        <dbReference type="Proteomes" id="UP000092482"/>
    </source>
</evidence>
<keyword evidence="2" id="KW-1185">Reference proteome</keyword>
<dbReference type="AlphaFoldDB" id="A0A1B1NAY2"/>
<reference evidence="1 2" key="1">
    <citation type="submission" date="2016-03" db="EMBL/GenBank/DDBJ databases">
        <title>Shallow-sea hydrothermal system.</title>
        <authorList>
            <person name="Tang K."/>
        </authorList>
    </citation>
    <scope>NUCLEOTIDE SEQUENCE [LARGE SCALE GENOMIC DNA]</scope>
    <source>
        <strain evidence="1 2">JLT9</strain>
    </source>
</reference>
<dbReference type="KEGG" id="serj:SGUI_1129"/>
<dbReference type="OrthoDB" id="4852552at2"/>
<evidence type="ECO:0000313" key="1">
    <source>
        <dbReference type="EMBL" id="ANS78525.1"/>
    </source>
</evidence>
<sequence length="497" mass="51897">MLWCDTGPALDDPAVTPPGLTLDVGEGGLLPVPCRSSDGSGEGAPPVALPPSEDGWQAAWEGDLPADGDAVLGIYEEAAHADYPFPGWPDPLPQAPDVADGEVSLDQDTPLTGQQISGQEVTVMVTSTVAANLDEDSTVELWTSVPGRIQVWLDGTLLTDDGDDLQEWQVADPALRDGSFSAFTAGQRLTLAVPPELAQRGEPVRVSAGANHGQPWQVRVTGADGPRGAVDAVAPVSPDALPDALVEWSGGMHRLAAWELPTDGTVAELELPEAVRGEPVTWVVACPGVDPSPIGMATITVDDGPRLERACADPEYGFGFVGTQVDLSEVPEGSSVRVGLPSLDEVDTGLVAAYAPVPFEDFDHAAGATSEWAFSAEAILRAEPEVVATLTLADLDADGVATLAVPEGASILRATSEGVGRLEVSHEERSLLDPGVVSASAREAGEQWWTAWTDQPSTQLVATHLERSVSSGDELRIEVEGYEGGSLTLELLAPADR</sequence>
<name>A0A1B1NAY2_9MICO</name>
<protein>
    <submittedName>
        <fullName evidence="1">Uncharacterized protein</fullName>
    </submittedName>
</protein>